<reference evidence="1 2" key="1">
    <citation type="submission" date="2021-06" db="EMBL/GenBank/DDBJ databases">
        <authorList>
            <person name="Sun Q."/>
            <person name="Li D."/>
        </authorList>
    </citation>
    <scope>NUCLEOTIDE SEQUENCE [LARGE SCALE GENOMIC DNA]</scope>
    <source>
        <strain evidence="1 2">MSJd-7</strain>
    </source>
</reference>
<proteinExistence type="predicted"/>
<protein>
    <submittedName>
        <fullName evidence="1">Uncharacterized protein</fullName>
    </submittedName>
</protein>
<evidence type="ECO:0000313" key="2">
    <source>
        <dbReference type="Proteomes" id="UP000783588"/>
    </source>
</evidence>
<keyword evidence="2" id="KW-1185">Reference proteome</keyword>
<sequence length="174" mass="19806">MLDIKELNTKVTTVEWIDPNGKIHPIQIKELLNASEMNDLYNIVLNSVKFANADGKEVYHPQFLEYFWRFAVINAYTDADLPADQTDMCYMLCYSDLWDTVEANTSMNQLSDIYLAIKEQLDADEKRACSAIGFQNILNDVNDIMQALVNFDGLPQWLADKTSDSVKPLTGVNK</sequence>
<gene>
    <name evidence="1" type="ORF">KQI75_11790</name>
</gene>
<evidence type="ECO:0000313" key="1">
    <source>
        <dbReference type="EMBL" id="MBU5491289.1"/>
    </source>
</evidence>
<organism evidence="1 2">
    <name type="scientific">Butyricicoccus intestinisimiae</name>
    <dbReference type="NCBI Taxonomy" id="2841509"/>
    <lineage>
        <taxon>Bacteria</taxon>
        <taxon>Bacillati</taxon>
        <taxon>Bacillota</taxon>
        <taxon>Clostridia</taxon>
        <taxon>Eubacteriales</taxon>
        <taxon>Butyricicoccaceae</taxon>
        <taxon>Butyricicoccus</taxon>
    </lineage>
</organism>
<dbReference type="EMBL" id="JAHLQI010000007">
    <property type="protein sequence ID" value="MBU5491289.1"/>
    <property type="molecule type" value="Genomic_DNA"/>
</dbReference>
<name>A0ABS6EWT8_9FIRM</name>
<dbReference type="RefSeq" id="WP_216471002.1">
    <property type="nucleotide sequence ID" value="NZ_JAHLQI010000007.1"/>
</dbReference>
<dbReference type="Proteomes" id="UP000783588">
    <property type="component" value="Unassembled WGS sequence"/>
</dbReference>
<comment type="caution">
    <text evidence="1">The sequence shown here is derived from an EMBL/GenBank/DDBJ whole genome shotgun (WGS) entry which is preliminary data.</text>
</comment>
<accession>A0ABS6EWT8</accession>